<dbReference type="PROSITE" id="PS00122">
    <property type="entry name" value="CARBOXYLESTERASE_B_1"/>
    <property type="match status" value="1"/>
</dbReference>
<proteinExistence type="inferred from homology"/>
<sequence>MASPSPVIVQLPTHTKDPFVQRVVGKTSWMPGLDEFRGIPYADIADRWTHSTLRQKLPSDNFDASKNGPRCPQPQAPNNSDTFHSYLAFPDVTEDEFACLNLFIIRPNEESLDRLGLCKDLDKLPVYVYIHGGGYGFGAATDPMWDPTRLVASSISLGRPFIAVGINYRLNIFGFAASSLLMHGQNDAAGIKGCNFGLVDQRNALRWVSANISAFGGDPNRITLGGQSAGASSVHAHVLEATAVQSNPLFGRAIMESGAMGSLGPISMASAQARFDKLTKALDLTGSNDNEMLNCLRAVPASKIVDTGISLGWWVFPLTLDGYTIRKSPTRRWEVCLGIDEVGFVQRQSRKQMVVMAGDCDTEASIWDAEVSRLRTSEEISTFLHANLSESAMANFHLAYPMDDTLSLASLHRQVTQFLSDYAFGHPVYSARSELETCSSLHHPTSVQAFRVLYHNPFQEPEQAVSHHCVELIYVFDAFHEALEQADAKACSSEHVDLVRATQKHWIEFIARPEGQVIANNQVVLWSLDGQTIVKNLEDPDMILRAQRFKILESMGAQASALFSVLTSIKAC</sequence>
<reference evidence="6" key="2">
    <citation type="submission" date="2021-08" db="EMBL/GenBank/DDBJ databases">
        <authorList>
            <person name="Gostincar C."/>
            <person name="Sun X."/>
            <person name="Song Z."/>
            <person name="Gunde-Cimerman N."/>
        </authorList>
    </citation>
    <scope>NUCLEOTIDE SEQUENCE</scope>
    <source>
        <strain evidence="6">EXF-9911</strain>
    </source>
</reference>
<dbReference type="InterPro" id="IPR002018">
    <property type="entry name" value="CarbesteraseB"/>
</dbReference>
<dbReference type="AlphaFoldDB" id="A0A9P8EM63"/>
<dbReference type="Gene3D" id="3.40.50.1820">
    <property type="entry name" value="alpha/beta hydrolase"/>
    <property type="match status" value="1"/>
</dbReference>
<dbReference type="EMBL" id="JAHFXF010000179">
    <property type="protein sequence ID" value="KAG9693880.1"/>
    <property type="molecule type" value="Genomic_DNA"/>
</dbReference>
<comment type="caution">
    <text evidence="6">The sequence shown here is derived from an EMBL/GenBank/DDBJ whole genome shotgun (WGS) entry which is preliminary data.</text>
</comment>
<evidence type="ECO:0000259" key="5">
    <source>
        <dbReference type="Pfam" id="PF00135"/>
    </source>
</evidence>
<evidence type="ECO:0000256" key="3">
    <source>
        <dbReference type="RuleBase" id="RU361235"/>
    </source>
</evidence>
<feature type="non-terminal residue" evidence="6">
    <location>
        <position position="1"/>
    </location>
</feature>
<evidence type="ECO:0000313" key="6">
    <source>
        <dbReference type="EMBL" id="KAG9693880.1"/>
    </source>
</evidence>
<dbReference type="EC" id="3.1.1.-" evidence="3"/>
<feature type="domain" description="Carboxylesterase type B" evidence="5">
    <location>
        <begin position="29"/>
        <end position="511"/>
    </location>
</feature>
<dbReference type="SUPFAM" id="SSF53474">
    <property type="entry name" value="alpha/beta-Hydrolases"/>
    <property type="match status" value="1"/>
</dbReference>
<dbReference type="GO" id="GO:0016787">
    <property type="term" value="F:hydrolase activity"/>
    <property type="evidence" value="ECO:0007669"/>
    <property type="project" value="UniProtKB-KW"/>
</dbReference>
<comment type="similarity">
    <text evidence="1 3">Belongs to the type-B carboxylesterase/lipase family.</text>
</comment>
<dbReference type="OrthoDB" id="3200163at2759"/>
<evidence type="ECO:0000256" key="4">
    <source>
        <dbReference type="SAM" id="MobiDB-lite"/>
    </source>
</evidence>
<name>A0A9P8EM63_AURME</name>
<reference evidence="6" key="1">
    <citation type="journal article" date="2021" name="J Fungi (Basel)">
        <title>Virulence traits and population genomics of the black yeast Aureobasidium melanogenum.</title>
        <authorList>
            <person name="Cernosa A."/>
            <person name="Sun X."/>
            <person name="Gostincar C."/>
            <person name="Fang C."/>
            <person name="Gunde-Cimerman N."/>
            <person name="Song Z."/>
        </authorList>
    </citation>
    <scope>NUCLEOTIDE SEQUENCE</scope>
    <source>
        <strain evidence="6">EXF-9911</strain>
    </source>
</reference>
<accession>A0A9P8EM63</accession>
<keyword evidence="2 3" id="KW-0378">Hydrolase</keyword>
<dbReference type="InterPro" id="IPR050309">
    <property type="entry name" value="Type-B_Carboxylest/Lipase"/>
</dbReference>
<evidence type="ECO:0000313" key="7">
    <source>
        <dbReference type="Proteomes" id="UP000779574"/>
    </source>
</evidence>
<dbReference type="InterPro" id="IPR019826">
    <property type="entry name" value="Carboxylesterase_B_AS"/>
</dbReference>
<dbReference type="Pfam" id="PF00135">
    <property type="entry name" value="COesterase"/>
    <property type="match status" value="1"/>
</dbReference>
<organism evidence="6 7">
    <name type="scientific">Aureobasidium melanogenum</name>
    <name type="common">Aureobasidium pullulans var. melanogenum</name>
    <dbReference type="NCBI Taxonomy" id="46634"/>
    <lineage>
        <taxon>Eukaryota</taxon>
        <taxon>Fungi</taxon>
        <taxon>Dikarya</taxon>
        <taxon>Ascomycota</taxon>
        <taxon>Pezizomycotina</taxon>
        <taxon>Dothideomycetes</taxon>
        <taxon>Dothideomycetidae</taxon>
        <taxon>Dothideales</taxon>
        <taxon>Saccotheciaceae</taxon>
        <taxon>Aureobasidium</taxon>
    </lineage>
</organism>
<dbReference type="Proteomes" id="UP000779574">
    <property type="component" value="Unassembled WGS sequence"/>
</dbReference>
<dbReference type="InterPro" id="IPR029058">
    <property type="entry name" value="AB_hydrolase_fold"/>
</dbReference>
<evidence type="ECO:0000256" key="2">
    <source>
        <dbReference type="ARBA" id="ARBA00022801"/>
    </source>
</evidence>
<feature type="region of interest" description="Disordered" evidence="4">
    <location>
        <begin position="58"/>
        <end position="77"/>
    </location>
</feature>
<protein>
    <recommendedName>
        <fullName evidence="3">Carboxylic ester hydrolase</fullName>
        <ecNumber evidence="3">3.1.1.-</ecNumber>
    </recommendedName>
</protein>
<dbReference type="PANTHER" id="PTHR11559">
    <property type="entry name" value="CARBOXYLESTERASE"/>
    <property type="match status" value="1"/>
</dbReference>
<evidence type="ECO:0000256" key="1">
    <source>
        <dbReference type="ARBA" id="ARBA00005964"/>
    </source>
</evidence>
<gene>
    <name evidence="6" type="ORF">KCU76_g5660</name>
</gene>